<organism evidence="2">
    <name type="scientific">Orpheovirus IHUMI-LCC2</name>
    <dbReference type="NCBI Taxonomy" id="2023057"/>
    <lineage>
        <taxon>Viruses</taxon>
        <taxon>Varidnaviria</taxon>
        <taxon>Bamfordvirae</taxon>
        <taxon>Nucleocytoviricota</taxon>
        <taxon>Megaviricetes</taxon>
        <taxon>Pimascovirales</taxon>
        <taxon>Ocovirineae</taxon>
        <taxon>Orpheoviridae</taxon>
        <taxon>Alphaorpheovirus</taxon>
        <taxon>Alphaorpheovirus massiliense</taxon>
    </lineage>
</organism>
<proteinExistence type="predicted"/>
<evidence type="ECO:0000313" key="3">
    <source>
        <dbReference type="Proteomes" id="UP000236316"/>
    </source>
</evidence>
<accession>A0A2I2L396</accession>
<keyword evidence="3" id="KW-1185">Reference proteome</keyword>
<reference evidence="2" key="1">
    <citation type="submission" date="2017-08" db="EMBL/GenBank/DDBJ databases">
        <authorList>
            <consortium name="Urmite Genomes"/>
        </authorList>
    </citation>
    <scope>NUCLEOTIDE SEQUENCE [LARGE SCALE GENOMIC DNA]</scope>
    <source>
        <strain evidence="2">IHUMI-LCC2</strain>
    </source>
</reference>
<dbReference type="SUPFAM" id="SSF81383">
    <property type="entry name" value="F-box domain"/>
    <property type="match status" value="1"/>
</dbReference>
<name>A0A2I2L396_9VIRU</name>
<dbReference type="EMBL" id="LT906555">
    <property type="protein sequence ID" value="SNW62001.1"/>
    <property type="molecule type" value="Genomic_DNA"/>
</dbReference>
<dbReference type="RefSeq" id="YP_009448303.1">
    <property type="nucleotide sequence ID" value="NC_036594.1"/>
</dbReference>
<evidence type="ECO:0000313" key="2">
    <source>
        <dbReference type="EMBL" id="SNW62001.1"/>
    </source>
</evidence>
<gene>
    <name evidence="2" type="ORF">ORPV_97</name>
</gene>
<dbReference type="Proteomes" id="UP000236316">
    <property type="component" value="Segment"/>
</dbReference>
<dbReference type="PROSITE" id="PS50181">
    <property type="entry name" value="FBOX"/>
    <property type="match status" value="1"/>
</dbReference>
<feature type="domain" description="F-box" evidence="1">
    <location>
        <begin position="5"/>
        <end position="53"/>
    </location>
</feature>
<dbReference type="InterPro" id="IPR036047">
    <property type="entry name" value="F-box-like_dom_sf"/>
</dbReference>
<dbReference type="GeneID" id="35382806"/>
<evidence type="ECO:0000259" key="1">
    <source>
        <dbReference type="PROSITE" id="PS50181"/>
    </source>
</evidence>
<dbReference type="KEGG" id="vg:35382806"/>
<dbReference type="InterPro" id="IPR001810">
    <property type="entry name" value="F-box_dom"/>
</dbReference>
<sequence length="53" mass="6229">MDENISLLESLPIETLTEVLLNFNIRLLQSLCLSSKRISEICNEDDEYLWKEN</sequence>
<protein>
    <submittedName>
        <fullName evidence="2">F-box domain-containing protein</fullName>
    </submittedName>
</protein>